<feature type="transmembrane region" description="Helical" evidence="1">
    <location>
        <begin position="17"/>
        <end position="39"/>
    </location>
</feature>
<dbReference type="Pfam" id="PF12805">
    <property type="entry name" value="FUSC-like"/>
    <property type="match status" value="1"/>
</dbReference>
<reference evidence="4" key="1">
    <citation type="journal article" date="2020" name="MBio">
        <title>Horizontal gene transfer to a defensive symbiont with a reduced genome amongst a multipartite beetle microbiome.</title>
        <authorList>
            <person name="Waterworth S.C."/>
            <person name="Florez L.V."/>
            <person name="Rees E.R."/>
            <person name="Hertweck C."/>
            <person name="Kaltenpoth M."/>
            <person name="Kwan J.C."/>
        </authorList>
    </citation>
    <scope>NUCLEOTIDE SEQUENCE [LARGE SCALE GENOMIC DNA]</scope>
</reference>
<comment type="caution">
    <text evidence="3">The sequence shown here is derived from an EMBL/GenBank/DDBJ whole genome shotgun (WGS) entry which is preliminary data.</text>
</comment>
<keyword evidence="1" id="KW-0812">Transmembrane</keyword>
<sequence>MASLAPPSPLPSPWRRLWALSSFAYSLRVFVALAAIMGVCWWQSQLALIMPLFLGCIASALAESDDHWRGRLRALLVTLAAFATAAFAIEAVFQTPWLYLATLAGAAFGLTMLGAIGARYQAIAYGTLIICIYTSITVDQEAHGLPGPFWYMPALLLAGAAWYGLLSVLWCVLFPNQPVQQFLATLYDELGRYLRLKSQMFEPVRGIDMEGRRLVLAKANSRVVAALNTAKDSLFNRMTRGVRPARRINRYLTLYFIAQDIHERASDLAPDLRTPI</sequence>
<organism evidence="3 4">
    <name type="scientific">Paracidovorax wautersii</name>
    <dbReference type="NCBI Taxonomy" id="1177982"/>
    <lineage>
        <taxon>Bacteria</taxon>
        <taxon>Pseudomonadati</taxon>
        <taxon>Pseudomonadota</taxon>
        <taxon>Betaproteobacteria</taxon>
        <taxon>Burkholderiales</taxon>
        <taxon>Comamonadaceae</taxon>
        <taxon>Paracidovorax</taxon>
    </lineage>
</organism>
<evidence type="ECO:0000256" key="1">
    <source>
        <dbReference type="SAM" id="Phobius"/>
    </source>
</evidence>
<feature type="transmembrane region" description="Helical" evidence="1">
    <location>
        <begin position="97"/>
        <end position="115"/>
    </location>
</feature>
<feature type="transmembrane region" description="Helical" evidence="1">
    <location>
        <begin position="74"/>
        <end position="91"/>
    </location>
</feature>
<evidence type="ECO:0000259" key="2">
    <source>
        <dbReference type="Pfam" id="PF12805"/>
    </source>
</evidence>
<accession>A0A7V8FLZ8</accession>
<feature type="transmembrane region" description="Helical" evidence="1">
    <location>
        <begin position="150"/>
        <end position="173"/>
    </location>
</feature>
<feature type="domain" description="Integral membrane protein YccS N-terminal" evidence="2">
    <location>
        <begin position="75"/>
        <end position="266"/>
    </location>
</feature>
<keyword evidence="1" id="KW-0472">Membrane</keyword>
<protein>
    <submittedName>
        <fullName evidence="3">Inner membrane protein YccS</fullName>
    </submittedName>
</protein>
<feature type="transmembrane region" description="Helical" evidence="1">
    <location>
        <begin position="122"/>
        <end position="138"/>
    </location>
</feature>
<proteinExistence type="predicted"/>
<gene>
    <name evidence="3" type="primary">yccS_2</name>
    <name evidence="3" type="ORF">GAK30_03003</name>
</gene>
<evidence type="ECO:0000313" key="3">
    <source>
        <dbReference type="EMBL" id="KAF1019685.1"/>
    </source>
</evidence>
<name>A0A7V8FLZ8_9BURK</name>
<keyword evidence="1" id="KW-1133">Transmembrane helix</keyword>
<dbReference type="AlphaFoldDB" id="A0A7V8FLZ8"/>
<dbReference type="Proteomes" id="UP000461670">
    <property type="component" value="Unassembled WGS sequence"/>
</dbReference>
<dbReference type="EMBL" id="WNDQ01000050">
    <property type="protein sequence ID" value="KAF1019685.1"/>
    <property type="molecule type" value="Genomic_DNA"/>
</dbReference>
<dbReference type="InterPro" id="IPR032692">
    <property type="entry name" value="YccS_N"/>
</dbReference>
<evidence type="ECO:0000313" key="4">
    <source>
        <dbReference type="Proteomes" id="UP000461670"/>
    </source>
</evidence>